<dbReference type="InterPro" id="IPR025961">
    <property type="entry name" value="Metal_resist"/>
</dbReference>
<dbReference type="STRING" id="1267766.WYH_02566"/>
<dbReference type="RefSeq" id="WP_046904110.1">
    <property type="nucleotide sequence ID" value="NZ_CP011452.2"/>
</dbReference>
<gene>
    <name evidence="1" type="primary">cnrR</name>
    <name evidence="1" type="ORF">WYH_02566</name>
</gene>
<sequence>MTNGRLLLAVLLAGLAGCLGAIAADRWLSHEDNGSLHQFVHEELVLTEDQNARLETLEARFAVERAELESSLRAANARLAQAMADEHEYGPEVSAAIDDVHGRMGELQKATVQHVFDMREILEPEQQRLFDRRVSEALTSNSRN</sequence>
<dbReference type="AlphaFoldDB" id="A0A0F7KWM9"/>
<dbReference type="Proteomes" id="UP000034392">
    <property type="component" value="Chromosome"/>
</dbReference>
<evidence type="ECO:0000313" key="1">
    <source>
        <dbReference type="EMBL" id="AKH43596.1"/>
    </source>
</evidence>
<accession>A0A0F7KWM9</accession>
<proteinExistence type="predicted"/>
<organism evidence="1 2">
    <name type="scientific">Croceibacterium atlanticum</name>
    <dbReference type="NCBI Taxonomy" id="1267766"/>
    <lineage>
        <taxon>Bacteria</taxon>
        <taxon>Pseudomonadati</taxon>
        <taxon>Pseudomonadota</taxon>
        <taxon>Alphaproteobacteria</taxon>
        <taxon>Sphingomonadales</taxon>
        <taxon>Erythrobacteraceae</taxon>
        <taxon>Croceibacterium</taxon>
    </lineage>
</organism>
<dbReference type="PROSITE" id="PS51257">
    <property type="entry name" value="PROKAR_LIPOPROTEIN"/>
    <property type="match status" value="1"/>
</dbReference>
<reference evidence="1" key="1">
    <citation type="submission" date="2015-05" db="EMBL/GenBank/DDBJ databases">
        <title>The complete genome of Altererythrobacter atlanticus strain 26DY36.</title>
        <authorList>
            <person name="Wu Y.-H."/>
            <person name="Cheng H."/>
            <person name="Wu X.-W."/>
        </authorList>
    </citation>
    <scope>NUCLEOTIDE SEQUENCE [LARGE SCALE GENOMIC DNA]</scope>
    <source>
        <strain evidence="1">26DY36</strain>
    </source>
</reference>
<protein>
    <submittedName>
        <fullName evidence="1">Nickel and cobalt resistance protein CnrR</fullName>
    </submittedName>
</protein>
<evidence type="ECO:0000313" key="2">
    <source>
        <dbReference type="Proteomes" id="UP000034392"/>
    </source>
</evidence>
<dbReference type="KEGG" id="aay:WYH_02566"/>
<keyword evidence="2" id="KW-1185">Reference proteome</keyword>
<dbReference type="Gene3D" id="1.20.120.1490">
    <property type="match status" value="1"/>
</dbReference>
<dbReference type="PATRIC" id="fig|1267766.3.peg.2598"/>
<dbReference type="EMBL" id="CP011452">
    <property type="protein sequence ID" value="AKH43596.1"/>
    <property type="molecule type" value="Genomic_DNA"/>
</dbReference>
<dbReference type="Pfam" id="PF13801">
    <property type="entry name" value="Metal_resist"/>
    <property type="match status" value="1"/>
</dbReference>
<dbReference type="OrthoDB" id="7450844at2"/>
<name>A0A0F7KWM9_9SPHN</name>